<dbReference type="SUPFAM" id="SSF82866">
    <property type="entry name" value="Multidrug efflux transporter AcrB transmembrane domain"/>
    <property type="match status" value="2"/>
</dbReference>
<dbReference type="Gene3D" id="3.30.70.1320">
    <property type="entry name" value="Multidrug efflux transporter AcrB pore domain like"/>
    <property type="match status" value="1"/>
</dbReference>
<feature type="transmembrane region" description="Helical" evidence="1">
    <location>
        <begin position="858"/>
        <end position="878"/>
    </location>
</feature>
<dbReference type="InterPro" id="IPR001036">
    <property type="entry name" value="Acrflvin-R"/>
</dbReference>
<feature type="transmembrane region" description="Helical" evidence="1">
    <location>
        <begin position="961"/>
        <end position="983"/>
    </location>
</feature>
<dbReference type="RefSeq" id="WP_214296696.1">
    <property type="nucleotide sequence ID" value="NZ_JAHDYS010000003.1"/>
</dbReference>
<evidence type="ECO:0000256" key="1">
    <source>
        <dbReference type="SAM" id="Phobius"/>
    </source>
</evidence>
<dbReference type="Gene3D" id="3.30.2090.10">
    <property type="entry name" value="Multidrug efflux transporter AcrB TolC docking domain, DN and DC subdomains"/>
    <property type="match status" value="2"/>
</dbReference>
<name>A0ABS5U5Q5_9BACT</name>
<dbReference type="PANTHER" id="PTHR32063">
    <property type="match status" value="1"/>
</dbReference>
<dbReference type="InterPro" id="IPR027463">
    <property type="entry name" value="AcrB_DN_DC_subdom"/>
</dbReference>
<organism evidence="2 3">
    <name type="scientific">Pelotalea chapellei</name>
    <dbReference type="NCBI Taxonomy" id="44671"/>
    <lineage>
        <taxon>Bacteria</taxon>
        <taxon>Pseudomonadati</taxon>
        <taxon>Thermodesulfobacteriota</taxon>
        <taxon>Desulfuromonadia</taxon>
        <taxon>Geobacterales</taxon>
        <taxon>Geobacteraceae</taxon>
        <taxon>Pelotalea</taxon>
    </lineage>
</organism>
<proteinExistence type="predicted"/>
<protein>
    <submittedName>
        <fullName evidence="2">Efflux RND transporter permease subunit</fullName>
    </submittedName>
</protein>
<keyword evidence="1" id="KW-0472">Membrane</keyword>
<evidence type="ECO:0000313" key="2">
    <source>
        <dbReference type="EMBL" id="MBT1070985.1"/>
    </source>
</evidence>
<keyword evidence="3" id="KW-1185">Reference proteome</keyword>
<feature type="transmembrane region" description="Helical" evidence="1">
    <location>
        <begin position="390"/>
        <end position="415"/>
    </location>
</feature>
<dbReference type="SUPFAM" id="SSF82693">
    <property type="entry name" value="Multidrug efflux transporter AcrB pore domain, PN1, PN2, PC1 and PC2 subdomains"/>
    <property type="match status" value="4"/>
</dbReference>
<feature type="transmembrane region" description="Helical" evidence="1">
    <location>
        <begin position="989"/>
        <end position="1015"/>
    </location>
</feature>
<dbReference type="EMBL" id="JAHDYS010000003">
    <property type="protein sequence ID" value="MBT1070985.1"/>
    <property type="molecule type" value="Genomic_DNA"/>
</dbReference>
<feature type="transmembrane region" description="Helical" evidence="1">
    <location>
        <begin position="467"/>
        <end position="485"/>
    </location>
</feature>
<sequence length="1038" mass="113132">MNLSELFIRRPIMTSLVMLAIMIFGVFAYRLLPVNDLPKVDFPTIQVRADLPGANPETMASAVATPLERQFSTIAGLDSMNSTNGQGISIIVLKFNLDKSIDSAAQDVQSAISKAARQLPQDMPSPPSYQKVNPADQPVLYLTLSSPTLPLSQVNEFADTIISPRISMINGVAQVLVFGSQKYAVRVQLDPKALTSRKIGMDEVAAALDKGNVNLPTGGLQGDKQAFTILASGQLYNAEAFKSLIIAWRGGAPVRLQDVATVVDSVENDKVAAWYNTKGGSTRAIVMAIQRQPGTNTIEVVDSIKKEIPGFRSQLPGSVQLNILFDRTETIRESVADVKFTLVLTICLVILVIFLFLRNLSATVIPSLALPLSIIGTFAVMYGLDFSVNNITLMALTLSVGFVVDDAIVMLENIVRHMEHGESPMQAALRGSKEIGFTILSMTISLVAVFIPVLFMGGMLGRMLHEFAVTITFAILISGVVSLTLTPMLCSRFLRPPAEQKHGSLYNFMERFFNGMLHLYERSLSKVLRFRRATVVLTLVMTLVTIWLFRVMPLGLLPSDDIGAINATTEGAQGISFEELKRQQQKLVDIVLQEPNVEAFMSSVGATGSRVGGNSGSMFIKLKPRHERTLNADQIIQKLRTKVMAVPGIMMFMQNPPPIRLEATTSKAPYQFVLQSPDTEELYRQAGAFEMKLRGMPLLQDVTSDLQMKNPQITLDIDRNRAASLGISVDQIENTLYSAYGTRQATTIYSPTNQYKVVMELEPRYQSDPAALGLLYVRSTSGQLVPLSSLGTLKNSLGPLSVNHLGQITAVTISFSLKPDVPLGNAVAAIEKEAASLPAAITTGFQGTAQVYQASTKGLALLLIIAIFVIYIVLGILYESYIHPITILSGLPSAGFGALLTLLLFGKDLNLYSFVGIIMLVGIVKKNAIMMIDFALEAQRNEGKTPLDAIYEGCLVRFRPIMMTTMAALMGTLPIAIGFGAGADARRSLGLAVVGGLLVSQLLTLYITPVVYYYMDRFQAWVTIKWKKTAAVRESADE</sequence>
<dbReference type="PRINTS" id="PR00702">
    <property type="entry name" value="ACRIFLAVINRP"/>
</dbReference>
<reference evidence="2 3" key="1">
    <citation type="submission" date="2021-05" db="EMBL/GenBank/DDBJ databases">
        <title>The draft genome of Geobacter chapellei DSM 13688.</title>
        <authorList>
            <person name="Xu Z."/>
            <person name="Masuda Y."/>
            <person name="Itoh H."/>
            <person name="Senoo K."/>
        </authorList>
    </citation>
    <scope>NUCLEOTIDE SEQUENCE [LARGE SCALE GENOMIC DNA]</scope>
    <source>
        <strain evidence="2 3">DSM 13688</strain>
    </source>
</reference>
<dbReference type="SUPFAM" id="SSF82714">
    <property type="entry name" value="Multidrug efflux transporter AcrB TolC docking domain, DN and DC subdomains"/>
    <property type="match status" value="2"/>
</dbReference>
<feature type="transmembrane region" description="Helical" evidence="1">
    <location>
        <begin position="885"/>
        <end position="905"/>
    </location>
</feature>
<feature type="transmembrane region" description="Helical" evidence="1">
    <location>
        <begin position="12"/>
        <end position="32"/>
    </location>
</feature>
<dbReference type="Proteomes" id="UP000784128">
    <property type="component" value="Unassembled WGS sequence"/>
</dbReference>
<dbReference type="Pfam" id="PF00873">
    <property type="entry name" value="ACR_tran"/>
    <property type="match status" value="1"/>
</dbReference>
<feature type="transmembrane region" description="Helical" evidence="1">
    <location>
        <begin position="911"/>
        <end position="936"/>
    </location>
</feature>
<dbReference type="PANTHER" id="PTHR32063:SF21">
    <property type="entry name" value="MULTIDRUG RESISTANCE PROTEIN MDTB"/>
    <property type="match status" value="1"/>
</dbReference>
<keyword evidence="1" id="KW-1133">Transmembrane helix</keyword>
<feature type="transmembrane region" description="Helical" evidence="1">
    <location>
        <begin position="530"/>
        <end position="549"/>
    </location>
</feature>
<gene>
    <name evidence="2" type="ORF">KJB30_04250</name>
</gene>
<accession>A0ABS5U5Q5</accession>
<feature type="transmembrane region" description="Helical" evidence="1">
    <location>
        <begin position="435"/>
        <end position="455"/>
    </location>
</feature>
<comment type="caution">
    <text evidence="2">The sequence shown here is derived from an EMBL/GenBank/DDBJ whole genome shotgun (WGS) entry which is preliminary data.</text>
</comment>
<dbReference type="Gene3D" id="3.30.70.1430">
    <property type="entry name" value="Multidrug efflux transporter AcrB pore domain"/>
    <property type="match status" value="2"/>
</dbReference>
<keyword evidence="1" id="KW-0812">Transmembrane</keyword>
<feature type="transmembrane region" description="Helical" evidence="1">
    <location>
        <begin position="340"/>
        <end position="357"/>
    </location>
</feature>
<feature type="transmembrane region" description="Helical" evidence="1">
    <location>
        <begin position="364"/>
        <end position="384"/>
    </location>
</feature>
<dbReference type="Gene3D" id="1.20.1640.10">
    <property type="entry name" value="Multidrug efflux transporter AcrB transmembrane domain"/>
    <property type="match status" value="2"/>
</dbReference>
<dbReference type="Gene3D" id="3.30.70.1440">
    <property type="entry name" value="Multidrug efflux transporter AcrB pore domain"/>
    <property type="match status" value="1"/>
</dbReference>
<evidence type="ECO:0000313" key="3">
    <source>
        <dbReference type="Proteomes" id="UP000784128"/>
    </source>
</evidence>